<feature type="chain" id="PRO_5008889016" evidence="1">
    <location>
        <begin position="21"/>
        <end position="504"/>
    </location>
</feature>
<dbReference type="Pfam" id="PF23354">
    <property type="entry name" value="TPR_NUP160_120_M"/>
    <property type="match status" value="1"/>
</dbReference>
<evidence type="ECO:0000259" key="3">
    <source>
        <dbReference type="Pfam" id="PF23354"/>
    </source>
</evidence>
<protein>
    <submittedName>
        <fullName evidence="4">Uncharacterized protein</fullName>
    </submittedName>
</protein>
<dbReference type="STRING" id="5627.A0A1C7M9S3"/>
<dbReference type="PANTHER" id="PTHR21286:SF0">
    <property type="entry name" value="NUCLEAR PORE COMPLEX PROTEIN NUP160"/>
    <property type="match status" value="1"/>
</dbReference>
<accession>A0A1C7M9S3</accession>
<feature type="domain" description="NUP160 middle TPR" evidence="3">
    <location>
        <begin position="45"/>
        <end position="224"/>
    </location>
</feature>
<feature type="domain" description="NUP160 C-terminal TPR" evidence="2">
    <location>
        <begin position="270"/>
        <end position="501"/>
    </location>
</feature>
<dbReference type="Proteomes" id="UP000092993">
    <property type="component" value="Unassembled WGS sequence"/>
</dbReference>
<dbReference type="EMBL" id="LUGG01000010">
    <property type="protein sequence ID" value="OBZ71774.1"/>
    <property type="molecule type" value="Genomic_DNA"/>
</dbReference>
<keyword evidence="5" id="KW-1185">Reference proteome</keyword>
<dbReference type="PANTHER" id="PTHR21286">
    <property type="entry name" value="NUCLEAR PORE COMPLEX PROTEIN NUP160"/>
    <property type="match status" value="1"/>
</dbReference>
<dbReference type="InterPro" id="IPR056536">
    <property type="entry name" value="TPR_NUP160_C"/>
</dbReference>
<dbReference type="OrthoDB" id="67716at2759"/>
<reference evidence="4 5" key="1">
    <citation type="submission" date="2016-03" db="EMBL/GenBank/DDBJ databases">
        <title>Whole genome sequencing of Grifola frondosa 9006-11.</title>
        <authorList>
            <person name="Min B."/>
            <person name="Park H."/>
            <person name="Kim J.-G."/>
            <person name="Cho H."/>
            <person name="Oh Y.-L."/>
            <person name="Kong W.-S."/>
            <person name="Choi I.-G."/>
        </authorList>
    </citation>
    <scope>NUCLEOTIDE SEQUENCE [LARGE SCALE GENOMIC DNA]</scope>
    <source>
        <strain evidence="4 5">9006-11</strain>
    </source>
</reference>
<dbReference type="GO" id="GO:0005643">
    <property type="term" value="C:nuclear pore"/>
    <property type="evidence" value="ECO:0007669"/>
    <property type="project" value="UniProtKB-ARBA"/>
</dbReference>
<evidence type="ECO:0000256" key="1">
    <source>
        <dbReference type="SAM" id="SignalP"/>
    </source>
</evidence>
<evidence type="ECO:0000313" key="4">
    <source>
        <dbReference type="EMBL" id="OBZ71774.1"/>
    </source>
</evidence>
<evidence type="ECO:0000313" key="5">
    <source>
        <dbReference type="Proteomes" id="UP000092993"/>
    </source>
</evidence>
<feature type="signal peptide" evidence="1">
    <location>
        <begin position="1"/>
        <end position="20"/>
    </location>
</feature>
<dbReference type="AlphaFoldDB" id="A0A1C7M9S3"/>
<organism evidence="4 5">
    <name type="scientific">Grifola frondosa</name>
    <name type="common">Maitake</name>
    <name type="synonym">Polyporus frondosus</name>
    <dbReference type="NCBI Taxonomy" id="5627"/>
    <lineage>
        <taxon>Eukaryota</taxon>
        <taxon>Fungi</taxon>
        <taxon>Dikarya</taxon>
        <taxon>Basidiomycota</taxon>
        <taxon>Agaricomycotina</taxon>
        <taxon>Agaricomycetes</taxon>
        <taxon>Polyporales</taxon>
        <taxon>Grifolaceae</taxon>
        <taxon>Grifola</taxon>
    </lineage>
</organism>
<dbReference type="InterPro" id="IPR056535">
    <property type="entry name" value="TPR_NUP160_M"/>
</dbReference>
<dbReference type="GO" id="GO:0017056">
    <property type="term" value="F:structural constituent of nuclear pore"/>
    <property type="evidence" value="ECO:0007669"/>
    <property type="project" value="TreeGrafter"/>
</dbReference>
<keyword evidence="1" id="KW-0732">Signal</keyword>
<dbReference type="OMA" id="CLPINTI"/>
<name>A0A1C7M9S3_GRIFR</name>
<dbReference type="Pfam" id="PF23347">
    <property type="entry name" value="TPR_Nup160_C"/>
    <property type="match status" value="1"/>
</dbReference>
<gene>
    <name evidence="4" type="ORF">A0H81_08206</name>
</gene>
<dbReference type="InterPro" id="IPR021717">
    <property type="entry name" value="Nucleoporin_Nup160"/>
</dbReference>
<evidence type="ECO:0000259" key="2">
    <source>
        <dbReference type="Pfam" id="PF23347"/>
    </source>
</evidence>
<sequence>MRVVLMTLLPSWKAWLPALAQQCTVARRLGGISCGYAWRGALPTEFDFYLHASGLFKAASVACHDVFFMQLALSVSPPDIDTSGLWHGVIKGLTDLGQYEDAYTTLVSTPYEKLKRDCIGQLVYRMCEENAVEQLMAFNFCGLADEVEDALSFKTRNADPRVRPFYSRILYTWYVSRGDYRNAALAMYQRARKLGALIGEKSTFITVAEMQLEAYVVGINALSLIDRKTAWIVLPVTAETGHEPRKRRKLSKHIPEGRYALGKRDTEIVELADMQYEYALLSARLELVRRDPTLLSAGEFLLSPPSIVLRLAHSDRFNTAMATARSLNVDIHDPDAVLGEDTSDWLLTDKVSSWPGTPADRGWRYLRQSLERHDGPETDYRYTKVTFETTLAWDRTSPPPPWLIHTLEAQHPEYLIRTCLRYEVLESALEHTLSLMHRSDARLAQEQPKTASATWLPYTLIDQVLLAAESQSDLSAQGRALQIELRAELSNRVKRVQKYSQSSR</sequence>
<proteinExistence type="predicted"/>
<comment type="caution">
    <text evidence="4">The sequence shown here is derived from an EMBL/GenBank/DDBJ whole genome shotgun (WGS) entry which is preliminary data.</text>
</comment>